<proteinExistence type="predicted"/>
<sequence length="368" mass="43972">MQNLLILYNPYYQQDVIKLHLEILLDKGQVAFGKIKSKLKEPLSYERDENKISHNQKLSEIYKNTSADNPLQLFLSDYANLFVAKVVKISKEVDKNIIPKYYQEKNLEVEDYFLITDLRELVRENFTLIRDKFLANFTTENNHTYAIYGNNYSYPLVVKQKEEINYFYDEINKYYLSVYKNQEYLKMQENFIQFIFGKKFFYMLHPDSINNLILAELELQQNLENPLYDFTSIIVKYSKTIEYEIYDFAKKIFTKLIEQNSHLSSISYSVQGKEFNFKQFFINKPNLGTIKFLLKNREIQELLDRDVKGFINYEFNKTLDEFQTIRNHAVHAKSPTLEQTLKIRNLILGIENTSILKRVLEYKFKQKG</sequence>
<dbReference type="InterPro" id="IPR049682">
    <property type="entry name" value="HP0729-like"/>
</dbReference>
<comment type="caution">
    <text evidence="1">The sequence shown here is derived from an EMBL/GenBank/DDBJ whole genome shotgun (WGS) entry which is preliminary data.</text>
</comment>
<dbReference type="GO" id="GO:0005524">
    <property type="term" value="F:ATP binding"/>
    <property type="evidence" value="ECO:0007669"/>
    <property type="project" value="UniProtKB-KW"/>
</dbReference>
<dbReference type="EMBL" id="AACPRT010000006">
    <property type="protein sequence ID" value="EAL6103403.1"/>
    <property type="molecule type" value="Genomic_DNA"/>
</dbReference>
<evidence type="ECO:0000313" key="1">
    <source>
        <dbReference type="EMBL" id="EAL6103403.1"/>
    </source>
</evidence>
<accession>A0A5T1TGV4</accession>
<dbReference type="AlphaFoldDB" id="A0A5T1TGV4"/>
<gene>
    <name evidence="1" type="ORF">CYC04_02455</name>
</gene>
<protein>
    <submittedName>
        <fullName evidence="1">ATP-binding protein</fullName>
    </submittedName>
</protein>
<organism evidence="1">
    <name type="scientific">Campylobacter coli</name>
    <dbReference type="NCBI Taxonomy" id="195"/>
    <lineage>
        <taxon>Bacteria</taxon>
        <taxon>Pseudomonadati</taxon>
        <taxon>Campylobacterota</taxon>
        <taxon>Epsilonproteobacteria</taxon>
        <taxon>Campylobacterales</taxon>
        <taxon>Campylobacteraceae</taxon>
        <taxon>Campylobacter</taxon>
    </lineage>
</organism>
<reference evidence="1" key="1">
    <citation type="submission" date="2018-07" db="EMBL/GenBank/DDBJ databases">
        <authorList>
            <consortium name="GenomeTrakr network: Whole genome sequencing for foodborne pathogen traceback"/>
        </authorList>
    </citation>
    <scope>NUCLEOTIDE SEQUENCE</scope>
    <source>
        <strain evidence="1">NC_C3748</strain>
    </source>
</reference>
<keyword evidence="1" id="KW-0067">ATP-binding</keyword>
<keyword evidence="1" id="KW-0547">Nucleotide-binding</keyword>
<dbReference type="NCBIfam" id="NF041917">
    <property type="entry name" value="HP0729_fam"/>
    <property type="match status" value="1"/>
</dbReference>
<dbReference type="RefSeq" id="WP_230095003.1">
    <property type="nucleotide sequence ID" value="NZ_CAKKKR010000224.1"/>
</dbReference>
<name>A0A5T1TGV4_CAMCO</name>